<dbReference type="InterPro" id="IPR036388">
    <property type="entry name" value="WH-like_DNA-bd_sf"/>
</dbReference>
<dbReference type="HAMAP" id="MF_01114">
    <property type="entry name" value="RecX"/>
    <property type="match status" value="1"/>
</dbReference>
<feature type="domain" description="RecX second three-helical" evidence="6">
    <location>
        <begin position="54"/>
        <end position="90"/>
    </location>
</feature>
<protein>
    <recommendedName>
        <fullName evidence="3 5">Regulatory protein RecX</fullName>
    </recommendedName>
</protein>
<keyword evidence="4 5" id="KW-0963">Cytoplasm</keyword>
<dbReference type="PANTHER" id="PTHR33602:SF1">
    <property type="entry name" value="REGULATORY PROTEIN RECX FAMILY PROTEIN"/>
    <property type="match status" value="1"/>
</dbReference>
<organism evidence="8 9">
    <name type="scientific">Comamonas resistens</name>
    <dbReference type="NCBI Taxonomy" id="3046670"/>
    <lineage>
        <taxon>Bacteria</taxon>
        <taxon>Pseudomonadati</taxon>
        <taxon>Pseudomonadota</taxon>
        <taxon>Betaproteobacteria</taxon>
        <taxon>Burkholderiales</taxon>
        <taxon>Comamonadaceae</taxon>
        <taxon>Comamonas</taxon>
    </lineage>
</organism>
<evidence type="ECO:0000256" key="2">
    <source>
        <dbReference type="ARBA" id="ARBA00009695"/>
    </source>
</evidence>
<dbReference type="RefSeq" id="WP_283486663.1">
    <property type="nucleotide sequence ID" value="NZ_CP125947.1"/>
</dbReference>
<dbReference type="Pfam" id="PF21981">
    <property type="entry name" value="RecX_HTH3"/>
    <property type="match status" value="1"/>
</dbReference>
<comment type="subcellular location">
    <subcellularLocation>
        <location evidence="1 5">Cytoplasm</location>
    </subcellularLocation>
</comment>
<sequence>MGFAKLSLKGRALKLLSQREHSRLELWRKLAGHVEEGDDLNAVLDDLEKRGFINEERVVESVIHSKASRFGAARLVQELRGKGLDDEMVRLAGDQLRDTELLRARELWRKRFGVPPADLKEKAKQLRFMAARGFSSAVASRVVREAPYSEADFDESDHAD</sequence>
<dbReference type="NCBIfam" id="NF001055">
    <property type="entry name" value="PRK00117.2-5"/>
    <property type="match status" value="1"/>
</dbReference>
<evidence type="ECO:0000313" key="8">
    <source>
        <dbReference type="EMBL" id="WHS65562.1"/>
    </source>
</evidence>
<evidence type="ECO:0000256" key="3">
    <source>
        <dbReference type="ARBA" id="ARBA00018111"/>
    </source>
</evidence>
<gene>
    <name evidence="5 8" type="primary">recX</name>
    <name evidence="8" type="ORF">QMY55_24420</name>
</gene>
<dbReference type="Gene3D" id="1.10.10.10">
    <property type="entry name" value="Winged helix-like DNA-binding domain superfamily/Winged helix DNA-binding domain"/>
    <property type="match status" value="3"/>
</dbReference>
<comment type="similarity">
    <text evidence="2 5">Belongs to the RecX family.</text>
</comment>
<dbReference type="PANTHER" id="PTHR33602">
    <property type="entry name" value="REGULATORY PROTEIN RECX FAMILY PROTEIN"/>
    <property type="match status" value="1"/>
</dbReference>
<dbReference type="InterPro" id="IPR053924">
    <property type="entry name" value="RecX_HTH_2nd"/>
</dbReference>
<reference evidence="8 9" key="1">
    <citation type="submission" date="2023-05" db="EMBL/GenBank/DDBJ databases">
        <authorList>
            <person name="Yin Y."/>
            <person name="Lu Z."/>
        </authorList>
    </citation>
    <scope>NUCLEOTIDE SEQUENCE [LARGE SCALE GENOMIC DNA]</scope>
    <source>
        <strain evidence="8 9">ZM22</strain>
    </source>
</reference>
<accession>A0ABY8SR75</accession>
<comment type="function">
    <text evidence="5">Modulates RecA activity.</text>
</comment>
<proteinExistence type="inferred from homology"/>
<dbReference type="InterPro" id="IPR053925">
    <property type="entry name" value="RecX_HTH_3rd"/>
</dbReference>
<dbReference type="Pfam" id="PF02631">
    <property type="entry name" value="RecX_HTH2"/>
    <property type="match status" value="1"/>
</dbReference>
<evidence type="ECO:0000256" key="4">
    <source>
        <dbReference type="ARBA" id="ARBA00022490"/>
    </source>
</evidence>
<evidence type="ECO:0000259" key="7">
    <source>
        <dbReference type="Pfam" id="PF21981"/>
    </source>
</evidence>
<feature type="domain" description="RecX third three-helical" evidence="7">
    <location>
        <begin position="100"/>
        <end position="143"/>
    </location>
</feature>
<dbReference type="InterPro" id="IPR003783">
    <property type="entry name" value="Regulatory_RecX"/>
</dbReference>
<name>A0ABY8SR75_9BURK</name>
<dbReference type="EMBL" id="CP125947">
    <property type="protein sequence ID" value="WHS65562.1"/>
    <property type="molecule type" value="Genomic_DNA"/>
</dbReference>
<evidence type="ECO:0000256" key="1">
    <source>
        <dbReference type="ARBA" id="ARBA00004496"/>
    </source>
</evidence>
<evidence type="ECO:0000259" key="6">
    <source>
        <dbReference type="Pfam" id="PF02631"/>
    </source>
</evidence>
<keyword evidence="9" id="KW-1185">Reference proteome</keyword>
<dbReference type="Proteomes" id="UP001240697">
    <property type="component" value="Chromosome"/>
</dbReference>
<evidence type="ECO:0000256" key="5">
    <source>
        <dbReference type="HAMAP-Rule" id="MF_01114"/>
    </source>
</evidence>
<evidence type="ECO:0000313" key="9">
    <source>
        <dbReference type="Proteomes" id="UP001240697"/>
    </source>
</evidence>